<keyword evidence="2" id="KW-1003">Cell membrane</keyword>
<dbReference type="Pfam" id="PF03706">
    <property type="entry name" value="LPG_synthase_TM"/>
    <property type="match status" value="1"/>
</dbReference>
<keyword evidence="5 6" id="KW-0472">Membrane</keyword>
<accession>X1HEF3</accession>
<feature type="transmembrane region" description="Helical" evidence="6">
    <location>
        <begin position="201"/>
        <end position="220"/>
    </location>
</feature>
<dbReference type="PANTHER" id="PTHR39087">
    <property type="entry name" value="UPF0104 MEMBRANE PROTEIN MJ1595"/>
    <property type="match status" value="1"/>
</dbReference>
<feature type="transmembrane region" description="Helical" evidence="6">
    <location>
        <begin position="83"/>
        <end position="102"/>
    </location>
</feature>
<evidence type="ECO:0000256" key="6">
    <source>
        <dbReference type="SAM" id="Phobius"/>
    </source>
</evidence>
<reference evidence="7" key="1">
    <citation type="journal article" date="2014" name="Front. Microbiol.">
        <title>High frequency of phylogenetically diverse reductive dehalogenase-homologous genes in deep subseafloor sedimentary metagenomes.</title>
        <authorList>
            <person name="Kawai M."/>
            <person name="Futagami T."/>
            <person name="Toyoda A."/>
            <person name="Takaki Y."/>
            <person name="Nishi S."/>
            <person name="Hori S."/>
            <person name="Arai W."/>
            <person name="Tsubouchi T."/>
            <person name="Morono Y."/>
            <person name="Uchiyama I."/>
            <person name="Ito T."/>
            <person name="Fujiyama A."/>
            <person name="Inagaki F."/>
            <person name="Takami H."/>
        </authorList>
    </citation>
    <scope>NUCLEOTIDE SEQUENCE</scope>
    <source>
        <strain evidence="7">Expedition CK06-06</strain>
    </source>
</reference>
<feature type="non-terminal residue" evidence="7">
    <location>
        <position position="258"/>
    </location>
</feature>
<evidence type="ECO:0000256" key="3">
    <source>
        <dbReference type="ARBA" id="ARBA00022692"/>
    </source>
</evidence>
<evidence type="ECO:0008006" key="8">
    <source>
        <dbReference type="Google" id="ProtNLM"/>
    </source>
</evidence>
<dbReference type="PANTHER" id="PTHR39087:SF2">
    <property type="entry name" value="UPF0104 MEMBRANE PROTEIN MJ1595"/>
    <property type="match status" value="1"/>
</dbReference>
<keyword evidence="4 6" id="KW-1133">Transmembrane helix</keyword>
<sequence>FWVILALANTIFVVFALGWRWQILLKPKEKIPLNSLFRLNIISQYINILIPGRFGEVSRAYLVSKRHKVSGGYVMGTVAIEKFLDFFVFILLWISVPALFAMQQEVKGYKIALFFCLLAALFLVLFIWQPKTVLKGTAFVSRILPSKLRQGFQDFLGKGIEAFGQLRSAKILLFVVILTCGFIAGQVLTNFLLFKAFDLKLSFWAGLFLLLAIQVGNIPPSVPGKIGIFEYAVILALSVFIIPKSQALSYGIMLHLVA</sequence>
<evidence type="ECO:0000256" key="5">
    <source>
        <dbReference type="ARBA" id="ARBA00023136"/>
    </source>
</evidence>
<evidence type="ECO:0000256" key="1">
    <source>
        <dbReference type="ARBA" id="ARBA00004651"/>
    </source>
</evidence>
<gene>
    <name evidence="7" type="ORF">S03H2_52755</name>
</gene>
<evidence type="ECO:0000256" key="2">
    <source>
        <dbReference type="ARBA" id="ARBA00022475"/>
    </source>
</evidence>
<evidence type="ECO:0000313" key="7">
    <source>
        <dbReference type="EMBL" id="GAH68566.1"/>
    </source>
</evidence>
<feature type="non-terminal residue" evidence="7">
    <location>
        <position position="1"/>
    </location>
</feature>
<name>X1HEF3_9ZZZZ</name>
<dbReference type="AlphaFoldDB" id="X1HEF3"/>
<dbReference type="InterPro" id="IPR022791">
    <property type="entry name" value="L-PG_synthase/AglD"/>
</dbReference>
<keyword evidence="3 6" id="KW-0812">Transmembrane</keyword>
<dbReference type="GO" id="GO:0005886">
    <property type="term" value="C:plasma membrane"/>
    <property type="evidence" value="ECO:0007669"/>
    <property type="project" value="UniProtKB-SubCell"/>
</dbReference>
<feature type="transmembrane region" description="Helical" evidence="6">
    <location>
        <begin position="226"/>
        <end position="243"/>
    </location>
</feature>
<comment type="caution">
    <text evidence="7">The sequence shown here is derived from an EMBL/GenBank/DDBJ whole genome shotgun (WGS) entry which is preliminary data.</text>
</comment>
<comment type="subcellular location">
    <subcellularLocation>
        <location evidence="1">Cell membrane</location>
        <topology evidence="1">Multi-pass membrane protein</topology>
    </subcellularLocation>
</comment>
<organism evidence="7">
    <name type="scientific">marine sediment metagenome</name>
    <dbReference type="NCBI Taxonomy" id="412755"/>
    <lineage>
        <taxon>unclassified sequences</taxon>
        <taxon>metagenomes</taxon>
        <taxon>ecological metagenomes</taxon>
    </lineage>
</organism>
<feature type="transmembrane region" description="Helical" evidence="6">
    <location>
        <begin position="6"/>
        <end position="24"/>
    </location>
</feature>
<protein>
    <recommendedName>
        <fullName evidence="8">Flippase-like domain-containing protein</fullName>
    </recommendedName>
</protein>
<feature type="transmembrane region" description="Helical" evidence="6">
    <location>
        <begin position="109"/>
        <end position="128"/>
    </location>
</feature>
<dbReference type="EMBL" id="BARU01033537">
    <property type="protein sequence ID" value="GAH68566.1"/>
    <property type="molecule type" value="Genomic_DNA"/>
</dbReference>
<proteinExistence type="predicted"/>
<feature type="transmembrane region" description="Helical" evidence="6">
    <location>
        <begin position="171"/>
        <end position="194"/>
    </location>
</feature>
<evidence type="ECO:0000256" key="4">
    <source>
        <dbReference type="ARBA" id="ARBA00022989"/>
    </source>
</evidence>
<dbReference type="NCBIfam" id="TIGR00374">
    <property type="entry name" value="flippase-like domain"/>
    <property type="match status" value="1"/>
</dbReference>